<dbReference type="Gene3D" id="3.40.50.1010">
    <property type="entry name" value="5'-nuclease"/>
    <property type="match status" value="1"/>
</dbReference>
<reference evidence="2 3" key="1">
    <citation type="submission" date="2015-07" db="EMBL/GenBank/DDBJ databases">
        <authorList>
            <person name="Noorani M."/>
        </authorList>
    </citation>
    <scope>NUCLEOTIDE SEQUENCE [LARGE SCALE GENOMIC DNA]</scope>
    <source>
        <strain evidence="2 3">KCTC 42284</strain>
    </source>
</reference>
<dbReference type="GO" id="GO:0090729">
    <property type="term" value="F:toxin activity"/>
    <property type="evidence" value="ECO:0007669"/>
    <property type="project" value="UniProtKB-KW"/>
</dbReference>
<feature type="binding site" evidence="1">
    <location>
        <position position="108"/>
    </location>
    <ligand>
        <name>Mg(2+)</name>
        <dbReference type="ChEBI" id="CHEBI:18420"/>
    </ligand>
</feature>
<dbReference type="CDD" id="cd18678">
    <property type="entry name" value="PIN_MtVapC25_VapC33-like"/>
    <property type="match status" value="1"/>
</dbReference>
<dbReference type="EC" id="3.1.-.-" evidence="1"/>
<organism evidence="2 3">
    <name type="scientific">Wenzhouxiangella marina</name>
    <dbReference type="NCBI Taxonomy" id="1579979"/>
    <lineage>
        <taxon>Bacteria</taxon>
        <taxon>Pseudomonadati</taxon>
        <taxon>Pseudomonadota</taxon>
        <taxon>Gammaproteobacteria</taxon>
        <taxon>Chromatiales</taxon>
        <taxon>Wenzhouxiangellaceae</taxon>
        <taxon>Wenzhouxiangella</taxon>
    </lineage>
</organism>
<keyword evidence="1" id="KW-1277">Toxin-antitoxin system</keyword>
<keyword evidence="1" id="KW-0460">Magnesium</keyword>
<dbReference type="Proteomes" id="UP000066624">
    <property type="component" value="Chromosome"/>
</dbReference>
<dbReference type="GO" id="GO:0000287">
    <property type="term" value="F:magnesium ion binding"/>
    <property type="evidence" value="ECO:0007669"/>
    <property type="project" value="UniProtKB-UniRule"/>
</dbReference>
<dbReference type="AlphaFoldDB" id="A0A0K0XZU9"/>
<comment type="cofactor">
    <cofactor evidence="1">
        <name>Mg(2+)</name>
        <dbReference type="ChEBI" id="CHEBI:18420"/>
    </cofactor>
</comment>
<protein>
    <recommendedName>
        <fullName evidence="1">Ribonuclease VapC</fullName>
        <shortName evidence="1">RNase VapC</shortName>
        <ecNumber evidence="1">3.1.-.-</ecNumber>
    </recommendedName>
    <alternativeName>
        <fullName evidence="1">Toxin VapC</fullName>
    </alternativeName>
</protein>
<evidence type="ECO:0000256" key="1">
    <source>
        <dbReference type="HAMAP-Rule" id="MF_00265"/>
    </source>
</evidence>
<keyword evidence="1" id="KW-0378">Hydrolase</keyword>
<evidence type="ECO:0000313" key="2">
    <source>
        <dbReference type="EMBL" id="AKS43199.1"/>
    </source>
</evidence>
<dbReference type="InterPro" id="IPR006226">
    <property type="entry name" value="Mtu_PIN"/>
</dbReference>
<dbReference type="InterPro" id="IPR029060">
    <property type="entry name" value="PIN-like_dom_sf"/>
</dbReference>
<dbReference type="InterPro" id="IPR022907">
    <property type="entry name" value="VapC_family"/>
</dbReference>
<dbReference type="EMBL" id="CP012154">
    <property type="protein sequence ID" value="AKS43199.1"/>
    <property type="molecule type" value="Genomic_DNA"/>
</dbReference>
<comment type="similarity">
    <text evidence="1">Belongs to the PINc/VapC protein family.</text>
</comment>
<comment type="function">
    <text evidence="1">Toxic component of a toxin-antitoxin (TA) system. An RNase.</text>
</comment>
<dbReference type="GO" id="GO:0045926">
    <property type="term" value="P:negative regulation of growth"/>
    <property type="evidence" value="ECO:0007669"/>
    <property type="project" value="UniProtKB-ARBA"/>
</dbReference>
<dbReference type="SUPFAM" id="SSF88723">
    <property type="entry name" value="PIN domain-like"/>
    <property type="match status" value="1"/>
</dbReference>
<sequence length="153" mass="17046">MIVPDVNLLIYAVNEDAPQHDRARRWLEEALSGTSPVGLPWLVIIAFLRLSTHPRIFESPLPTDTALRLVNGWLAQPCARAIEPGERHWLILSQLLRDSGTAGNLSNDAHLAAIAIEHDACLHSADHDFRRFAGLRCHNPLSDYTVQEPGEAY</sequence>
<gene>
    <name evidence="1" type="primary">vapC</name>
    <name evidence="2" type="ORF">WM2015_2842</name>
</gene>
<keyword evidence="3" id="KW-1185">Reference proteome</keyword>
<name>A0A0K0XZU9_9GAMM</name>
<keyword evidence="1" id="KW-0540">Nuclease</keyword>
<dbReference type="NCBIfam" id="TIGR00028">
    <property type="entry name" value="Mtu_PIN_fam"/>
    <property type="match status" value="1"/>
</dbReference>
<dbReference type="KEGG" id="wma:WM2015_2842"/>
<feature type="binding site" evidence="1">
    <location>
        <position position="5"/>
    </location>
    <ligand>
        <name>Mg(2+)</name>
        <dbReference type="ChEBI" id="CHEBI:18420"/>
    </ligand>
</feature>
<accession>A0A0K0XZU9</accession>
<dbReference type="RefSeq" id="WP_049726704.1">
    <property type="nucleotide sequence ID" value="NZ_CP012154.1"/>
</dbReference>
<dbReference type="OrthoDB" id="9792015at2"/>
<proteinExistence type="inferred from homology"/>
<evidence type="ECO:0000313" key="3">
    <source>
        <dbReference type="Proteomes" id="UP000066624"/>
    </source>
</evidence>
<dbReference type="Pfam" id="PF01850">
    <property type="entry name" value="PIN"/>
    <property type="match status" value="1"/>
</dbReference>
<keyword evidence="1" id="KW-0800">Toxin</keyword>
<keyword evidence="1" id="KW-0479">Metal-binding</keyword>
<dbReference type="GO" id="GO:0016788">
    <property type="term" value="F:hydrolase activity, acting on ester bonds"/>
    <property type="evidence" value="ECO:0007669"/>
    <property type="project" value="InterPro"/>
</dbReference>
<dbReference type="InterPro" id="IPR002716">
    <property type="entry name" value="PIN_dom"/>
</dbReference>
<dbReference type="HAMAP" id="MF_00265">
    <property type="entry name" value="VapC_Nob1"/>
    <property type="match status" value="1"/>
</dbReference>
<dbReference type="GO" id="GO:0004540">
    <property type="term" value="F:RNA nuclease activity"/>
    <property type="evidence" value="ECO:0007669"/>
    <property type="project" value="InterPro"/>
</dbReference>
<dbReference type="STRING" id="1579979.WM2015_2842"/>